<keyword evidence="9 13" id="KW-0472">Membrane</keyword>
<evidence type="ECO:0000256" key="8">
    <source>
        <dbReference type="ARBA" id="ARBA00023133"/>
    </source>
</evidence>
<name>A0AAD6YTG5_9AGAR</name>
<feature type="transmembrane region" description="Helical" evidence="13">
    <location>
        <begin position="200"/>
        <end position="218"/>
    </location>
</feature>
<dbReference type="InterPro" id="IPR003780">
    <property type="entry name" value="COX15/CtaA_fam"/>
</dbReference>
<dbReference type="InterPro" id="IPR023754">
    <property type="entry name" value="HemeA_Synthase_type2"/>
</dbReference>
<dbReference type="Pfam" id="PF02628">
    <property type="entry name" value="COX15-CtaA"/>
    <property type="match status" value="1"/>
</dbReference>
<keyword evidence="7" id="KW-0408">Iron</keyword>
<feature type="transmembrane region" description="Helical" evidence="13">
    <location>
        <begin position="437"/>
        <end position="459"/>
    </location>
</feature>
<evidence type="ECO:0000256" key="13">
    <source>
        <dbReference type="SAM" id="Phobius"/>
    </source>
</evidence>
<feature type="transmembrane region" description="Helical" evidence="13">
    <location>
        <begin position="268"/>
        <end position="293"/>
    </location>
</feature>
<keyword evidence="5 13" id="KW-1133">Transmembrane helix</keyword>
<feature type="region of interest" description="Disordered" evidence="12">
    <location>
        <begin position="1"/>
        <end position="39"/>
    </location>
</feature>
<comment type="caution">
    <text evidence="14">The sequence shown here is derived from an EMBL/GenBank/DDBJ whole genome shotgun (WGS) entry which is preliminary data.</text>
</comment>
<feature type="transmembrane region" description="Helical" evidence="13">
    <location>
        <begin position="404"/>
        <end position="425"/>
    </location>
</feature>
<evidence type="ECO:0000256" key="9">
    <source>
        <dbReference type="ARBA" id="ARBA00023136"/>
    </source>
</evidence>
<evidence type="ECO:0000256" key="7">
    <source>
        <dbReference type="ARBA" id="ARBA00023004"/>
    </source>
</evidence>
<feature type="compositionally biased region" description="Polar residues" evidence="12">
    <location>
        <begin position="25"/>
        <end position="39"/>
    </location>
</feature>
<feature type="compositionally biased region" description="Polar residues" evidence="12">
    <location>
        <begin position="1"/>
        <end position="12"/>
    </location>
</feature>
<evidence type="ECO:0000313" key="15">
    <source>
        <dbReference type="Proteomes" id="UP001219525"/>
    </source>
</evidence>
<dbReference type="GO" id="GO:0005743">
    <property type="term" value="C:mitochondrial inner membrane"/>
    <property type="evidence" value="ECO:0007669"/>
    <property type="project" value="TreeGrafter"/>
</dbReference>
<evidence type="ECO:0000256" key="10">
    <source>
        <dbReference type="ARBA" id="ARBA00044501"/>
    </source>
</evidence>
<dbReference type="GO" id="GO:0120547">
    <property type="term" value="F:heme A synthase activity"/>
    <property type="evidence" value="ECO:0007669"/>
    <property type="project" value="UniProtKB-EC"/>
</dbReference>
<evidence type="ECO:0000256" key="2">
    <source>
        <dbReference type="ARBA" id="ARBA00004141"/>
    </source>
</evidence>
<comment type="cofactor">
    <cofactor evidence="1">
        <name>heme b</name>
        <dbReference type="ChEBI" id="CHEBI:60344"/>
    </cofactor>
</comment>
<feature type="transmembrane region" description="Helical" evidence="13">
    <location>
        <begin position="115"/>
        <end position="135"/>
    </location>
</feature>
<evidence type="ECO:0000256" key="1">
    <source>
        <dbReference type="ARBA" id="ARBA00001970"/>
    </source>
</evidence>
<dbReference type="Proteomes" id="UP001219525">
    <property type="component" value="Unassembled WGS sequence"/>
</dbReference>
<proteinExistence type="inferred from homology"/>
<keyword evidence="15" id="KW-1185">Reference proteome</keyword>
<evidence type="ECO:0000256" key="6">
    <source>
        <dbReference type="ARBA" id="ARBA00023002"/>
    </source>
</evidence>
<dbReference type="HAMAP" id="MF_01665">
    <property type="entry name" value="HemeA_synth_type2"/>
    <property type="match status" value="1"/>
</dbReference>
<dbReference type="GO" id="GO:0006784">
    <property type="term" value="P:heme A biosynthetic process"/>
    <property type="evidence" value="ECO:0007669"/>
    <property type="project" value="InterPro"/>
</dbReference>
<accession>A0AAD6YTG5</accession>
<reference evidence="14" key="1">
    <citation type="submission" date="2023-03" db="EMBL/GenBank/DDBJ databases">
        <title>Massive genome expansion in bonnet fungi (Mycena s.s.) driven by repeated elements and novel gene families across ecological guilds.</title>
        <authorList>
            <consortium name="Lawrence Berkeley National Laboratory"/>
            <person name="Harder C.B."/>
            <person name="Miyauchi S."/>
            <person name="Viragh M."/>
            <person name="Kuo A."/>
            <person name="Thoen E."/>
            <person name="Andreopoulos B."/>
            <person name="Lu D."/>
            <person name="Skrede I."/>
            <person name="Drula E."/>
            <person name="Henrissat B."/>
            <person name="Morin E."/>
            <person name="Kohler A."/>
            <person name="Barry K."/>
            <person name="LaButti K."/>
            <person name="Morin E."/>
            <person name="Salamov A."/>
            <person name="Lipzen A."/>
            <person name="Mereny Z."/>
            <person name="Hegedus B."/>
            <person name="Baldrian P."/>
            <person name="Stursova M."/>
            <person name="Weitz H."/>
            <person name="Taylor A."/>
            <person name="Grigoriev I.V."/>
            <person name="Nagy L.G."/>
            <person name="Martin F."/>
            <person name="Kauserud H."/>
        </authorList>
    </citation>
    <scope>NUCLEOTIDE SEQUENCE</scope>
    <source>
        <strain evidence="14">9144</strain>
    </source>
</reference>
<dbReference type="GO" id="GO:0046872">
    <property type="term" value="F:metal ion binding"/>
    <property type="evidence" value="ECO:0007669"/>
    <property type="project" value="UniProtKB-KW"/>
</dbReference>
<keyword evidence="6" id="KW-0560">Oxidoreductase</keyword>
<keyword evidence="3 13" id="KW-0812">Transmembrane</keyword>
<sequence>MKGASALSNGVPTGNIDPIAKPTPASKSPPQKTPVATSSVLDAAIPPEIPAAETGSASNPLVEHIEANQRTESYATQTLPQPPPFVASNPPSELVEPILVESNAKQTPPPPPSSVGVWLMISSVLVLVVVVVGGITRLTESGLSITKWRPITGIMPPSSNEAWEEEFSMYKATPEFKMLNHSMSLDDFKRIYYMEWGHRVLGRLLGIVFLGPFAYFTLTKKISPPLARKLGGLGLLIGVQGALGWYMVRSGLEESILETPGAVPRVSHYRLAAHLAMAFALYIGMFTTGMSIIKDRKFVRTGNSGGLPVASFTAAMNNPVVKRFKSYSWVLTGLVLLTALSGACVFVAGLDAGLVYNEWPLMGGRLAPPTDELFSPAYAKSETKFDLWRNIFDNPTTVQFDHRVLATTTYAGIALLFAQTFRPAWRSIIPPLAITSARAAFAMANVQVLLGISTLIYMVPVPLAAAHQGGSILLLSAMLQLIIALRRPSTAARAWRNFMTTQGAKKGPVN</sequence>
<evidence type="ECO:0000256" key="5">
    <source>
        <dbReference type="ARBA" id="ARBA00022989"/>
    </source>
</evidence>
<protein>
    <submittedName>
        <fullName evidence="14">Electron transfer protein 1</fullName>
    </submittedName>
</protein>
<feature type="transmembrane region" description="Helical" evidence="13">
    <location>
        <begin position="465"/>
        <end position="485"/>
    </location>
</feature>
<keyword evidence="8" id="KW-0350">Heme biosynthesis</keyword>
<evidence type="ECO:0000256" key="4">
    <source>
        <dbReference type="ARBA" id="ARBA00022723"/>
    </source>
</evidence>
<feature type="transmembrane region" description="Helical" evidence="13">
    <location>
        <begin position="326"/>
        <end position="350"/>
    </location>
</feature>
<evidence type="ECO:0000256" key="3">
    <source>
        <dbReference type="ARBA" id="ARBA00022692"/>
    </source>
</evidence>
<keyword evidence="4" id="KW-0479">Metal-binding</keyword>
<evidence type="ECO:0000313" key="14">
    <source>
        <dbReference type="EMBL" id="KAJ7228953.1"/>
    </source>
</evidence>
<organism evidence="14 15">
    <name type="scientific">Mycena pura</name>
    <dbReference type="NCBI Taxonomy" id="153505"/>
    <lineage>
        <taxon>Eukaryota</taxon>
        <taxon>Fungi</taxon>
        <taxon>Dikarya</taxon>
        <taxon>Basidiomycota</taxon>
        <taxon>Agaricomycotina</taxon>
        <taxon>Agaricomycetes</taxon>
        <taxon>Agaricomycetidae</taxon>
        <taxon>Agaricales</taxon>
        <taxon>Marasmiineae</taxon>
        <taxon>Mycenaceae</taxon>
        <taxon>Mycena</taxon>
    </lineage>
</organism>
<dbReference type="AlphaFoldDB" id="A0AAD6YTG5"/>
<dbReference type="PANTHER" id="PTHR23289:SF2">
    <property type="entry name" value="CYTOCHROME C OXIDASE ASSEMBLY PROTEIN COX15 HOMOLOG"/>
    <property type="match status" value="1"/>
</dbReference>
<comment type="subcellular location">
    <subcellularLocation>
        <location evidence="2">Membrane</location>
        <topology evidence="2">Multi-pass membrane protein</topology>
    </subcellularLocation>
</comment>
<dbReference type="PANTHER" id="PTHR23289">
    <property type="entry name" value="CYTOCHROME C OXIDASE ASSEMBLY PROTEIN COX15"/>
    <property type="match status" value="1"/>
</dbReference>
<comment type="pathway">
    <text evidence="10">Porphyrin-containing compound metabolism; heme A biosynthesis; heme A from heme O: step 1/1.</text>
</comment>
<gene>
    <name evidence="14" type="ORF">GGX14DRAFT_345706</name>
</gene>
<dbReference type="EMBL" id="JARJCW010000002">
    <property type="protein sequence ID" value="KAJ7228953.1"/>
    <property type="molecule type" value="Genomic_DNA"/>
</dbReference>
<evidence type="ECO:0000256" key="11">
    <source>
        <dbReference type="ARBA" id="ARBA00048044"/>
    </source>
</evidence>
<comment type="catalytic activity">
    <reaction evidence="11">
        <text>Fe(II)-heme o + 2 A + H2O = Fe(II)-heme a + 2 AH2</text>
        <dbReference type="Rhea" id="RHEA:63388"/>
        <dbReference type="ChEBI" id="CHEBI:13193"/>
        <dbReference type="ChEBI" id="CHEBI:15377"/>
        <dbReference type="ChEBI" id="CHEBI:17499"/>
        <dbReference type="ChEBI" id="CHEBI:60530"/>
        <dbReference type="ChEBI" id="CHEBI:61715"/>
        <dbReference type="EC" id="1.17.99.9"/>
    </reaction>
    <physiologicalReaction direction="left-to-right" evidence="11">
        <dbReference type="Rhea" id="RHEA:63389"/>
    </physiologicalReaction>
</comment>
<dbReference type="GO" id="GO:0016653">
    <property type="term" value="F:oxidoreductase activity, acting on NAD(P)H, heme protein as acceptor"/>
    <property type="evidence" value="ECO:0007669"/>
    <property type="project" value="TreeGrafter"/>
</dbReference>
<evidence type="ECO:0000256" key="12">
    <source>
        <dbReference type="SAM" id="MobiDB-lite"/>
    </source>
</evidence>